<evidence type="ECO:0000259" key="6">
    <source>
        <dbReference type="PROSITE" id="PS50801"/>
    </source>
</evidence>
<dbReference type="Pfam" id="PF00916">
    <property type="entry name" value="Sulfate_transp"/>
    <property type="match status" value="1"/>
</dbReference>
<keyword evidence="2 5" id="KW-0812">Transmembrane</keyword>
<comment type="caution">
    <text evidence="7">The sequence shown here is derived from an EMBL/GenBank/DDBJ whole genome shotgun (WGS) entry which is preliminary data.</text>
</comment>
<dbReference type="Proteomes" id="UP000321960">
    <property type="component" value="Unassembled WGS sequence"/>
</dbReference>
<dbReference type="PROSITE" id="PS50801">
    <property type="entry name" value="STAS"/>
    <property type="match status" value="1"/>
</dbReference>
<dbReference type="PANTHER" id="PTHR11814">
    <property type="entry name" value="SULFATE TRANSPORTER"/>
    <property type="match status" value="1"/>
</dbReference>
<evidence type="ECO:0000256" key="2">
    <source>
        <dbReference type="ARBA" id="ARBA00022692"/>
    </source>
</evidence>
<reference evidence="10" key="2">
    <citation type="journal article" date="2019" name="Int. J. Syst. Evol. Microbiol.">
        <title>The Global Catalogue of Microorganisms (GCM) 10K type strain sequencing project: providing services to taxonomists for standard genome sequencing and annotation.</title>
        <authorList>
            <consortium name="The Broad Institute Genomics Platform"/>
            <consortium name="The Broad Institute Genome Sequencing Center for Infectious Disease"/>
            <person name="Wu L."/>
            <person name="Ma J."/>
        </authorList>
    </citation>
    <scope>NUCLEOTIDE SEQUENCE [LARGE SCALE GENOMIC DNA]</scope>
    <source>
        <strain evidence="10">NBRC 107715</strain>
    </source>
</reference>
<sequence length="556" mass="57522">MTGLGSTVQALRHGASSELRFDVVAGLTAASVVLPKALAFATVAGLPVAVGLYTAFVPAVIYGLLGSSRVLSVSSTTTLAILTGAELGSVVPDGDPARLAAATATLTALVGVLLLAARLMKLGFVASFISVPVLTGFKAGIGVVILLDQAPKLLGLHVSKQSFFADLASLVQHLPATSLPTLTVAAITLAVLVCMEWLRPHSPAPLATVAASIIASWLLGLSAAGVATVGTIPQGPPSLTLPDLTLVQALLPGAMGIALMSFTESIAAGRAFVRPSDPPVDANRELIATGAANLGGALCGAMPAGGGTSQTGVVRAAGGRTQAASLVTAAASLATMLLLAPLLGFLPQATLAAVVIVYSASLIQPMEFRTIFRVRRMEFHWAVVAAVGVLVFGTLQGIVVAIVLSLIGLALQTAHPPVAVVARKRGADVLRPLSPEHPDDETFDGLLILRPEGRLYFANAQNVGERIRALIAEHEPNVVVLDLSRVPDIEYSALQMLQEGARRTSVTLWLVDCNPGVLEMVRRAGFDQELGPDRLLFNARTAIERYRKLQGPSAPS</sequence>
<feature type="transmembrane region" description="Helical" evidence="5">
    <location>
        <begin position="124"/>
        <end position="147"/>
    </location>
</feature>
<keyword evidence="3 5" id="KW-1133">Transmembrane helix</keyword>
<dbReference type="PROSITE" id="PS01130">
    <property type="entry name" value="SLC26A"/>
    <property type="match status" value="1"/>
</dbReference>
<evidence type="ECO:0000313" key="9">
    <source>
        <dbReference type="Proteomes" id="UP000321960"/>
    </source>
</evidence>
<dbReference type="SUPFAM" id="SSF52091">
    <property type="entry name" value="SpoIIaa-like"/>
    <property type="match status" value="1"/>
</dbReference>
<feature type="transmembrane region" description="Helical" evidence="5">
    <location>
        <begin position="70"/>
        <end position="91"/>
    </location>
</feature>
<feature type="transmembrane region" description="Helical" evidence="5">
    <location>
        <begin position="97"/>
        <end position="117"/>
    </location>
</feature>
<dbReference type="InterPro" id="IPR001902">
    <property type="entry name" value="SLC26A/SulP_fam"/>
</dbReference>
<protein>
    <submittedName>
        <fullName evidence="7">Sodium-independent anion transporter</fullName>
    </submittedName>
</protein>
<feature type="transmembrane region" description="Helical" evidence="5">
    <location>
        <begin position="349"/>
        <end position="368"/>
    </location>
</feature>
<evidence type="ECO:0000256" key="3">
    <source>
        <dbReference type="ARBA" id="ARBA00022989"/>
    </source>
</evidence>
<dbReference type="InterPro" id="IPR036513">
    <property type="entry name" value="STAS_dom_sf"/>
</dbReference>
<organism evidence="7 9">
    <name type="scientific">Methylobacterium oxalidis</name>
    <dbReference type="NCBI Taxonomy" id="944322"/>
    <lineage>
        <taxon>Bacteria</taxon>
        <taxon>Pseudomonadati</taxon>
        <taxon>Pseudomonadota</taxon>
        <taxon>Alphaproteobacteria</taxon>
        <taxon>Hyphomicrobiales</taxon>
        <taxon>Methylobacteriaceae</taxon>
        <taxon>Methylobacterium</taxon>
    </lineage>
</organism>
<dbReference type="GO" id="GO:0016020">
    <property type="term" value="C:membrane"/>
    <property type="evidence" value="ECO:0007669"/>
    <property type="project" value="UniProtKB-SubCell"/>
</dbReference>
<dbReference type="OrthoDB" id="9769739at2"/>
<feature type="transmembrane region" description="Helical" evidence="5">
    <location>
        <begin position="323"/>
        <end position="343"/>
    </location>
</feature>
<keyword evidence="4 5" id="KW-0472">Membrane</keyword>
<dbReference type="CDD" id="cd07042">
    <property type="entry name" value="STAS_SulP_like_sulfate_transporter"/>
    <property type="match status" value="1"/>
</dbReference>
<reference evidence="7 9" key="3">
    <citation type="submission" date="2019-07" db="EMBL/GenBank/DDBJ databases">
        <title>Whole genome shotgun sequence of Methylobacterium oxalidis NBRC 107715.</title>
        <authorList>
            <person name="Hosoyama A."/>
            <person name="Uohara A."/>
            <person name="Ohji S."/>
            <person name="Ichikawa N."/>
        </authorList>
    </citation>
    <scope>NUCLEOTIDE SEQUENCE [LARGE SCALE GENOMIC DNA]</scope>
    <source>
        <strain evidence="7 9">NBRC 107715</strain>
    </source>
</reference>
<feature type="transmembrane region" description="Helical" evidence="5">
    <location>
        <begin position="210"/>
        <end position="232"/>
    </location>
</feature>
<evidence type="ECO:0000313" key="7">
    <source>
        <dbReference type="EMBL" id="GEP07242.1"/>
    </source>
</evidence>
<gene>
    <name evidence="8" type="ORF">GCM10007888_18270</name>
    <name evidence="7" type="ORF">MOX02_52800</name>
</gene>
<evidence type="ECO:0000256" key="1">
    <source>
        <dbReference type="ARBA" id="ARBA00004141"/>
    </source>
</evidence>
<dbReference type="InterPro" id="IPR018045">
    <property type="entry name" value="S04_transporter_CS"/>
</dbReference>
<dbReference type="EMBL" id="BSPK01000022">
    <property type="protein sequence ID" value="GLS63446.1"/>
    <property type="molecule type" value="Genomic_DNA"/>
</dbReference>
<reference evidence="8" key="1">
    <citation type="journal article" date="2014" name="Int. J. Syst. Evol. Microbiol.">
        <title>Complete genome of a new Firmicutes species belonging to the dominant human colonic microbiota ('Ruminococcus bicirculans') reveals two chromosomes and a selective capacity to utilize plant glucans.</title>
        <authorList>
            <consortium name="NISC Comparative Sequencing Program"/>
            <person name="Wegmann U."/>
            <person name="Louis P."/>
            <person name="Goesmann A."/>
            <person name="Henrissat B."/>
            <person name="Duncan S.H."/>
            <person name="Flint H.J."/>
        </authorList>
    </citation>
    <scope>NUCLEOTIDE SEQUENCE</scope>
    <source>
        <strain evidence="8">NBRC 107715</strain>
    </source>
</reference>
<evidence type="ECO:0000256" key="5">
    <source>
        <dbReference type="SAM" id="Phobius"/>
    </source>
</evidence>
<comment type="subcellular location">
    <subcellularLocation>
        <location evidence="1">Membrane</location>
        <topology evidence="1">Multi-pass membrane protein</topology>
    </subcellularLocation>
</comment>
<name>A0A512JBA5_9HYPH</name>
<evidence type="ECO:0000313" key="8">
    <source>
        <dbReference type="EMBL" id="GLS63446.1"/>
    </source>
</evidence>
<dbReference type="RefSeq" id="WP_147028712.1">
    <property type="nucleotide sequence ID" value="NZ_BJZU01000142.1"/>
</dbReference>
<feature type="transmembrane region" description="Helical" evidence="5">
    <location>
        <begin position="37"/>
        <end position="63"/>
    </location>
</feature>
<feature type="transmembrane region" description="Helical" evidence="5">
    <location>
        <begin position="179"/>
        <end position="198"/>
    </location>
</feature>
<dbReference type="InterPro" id="IPR002645">
    <property type="entry name" value="STAS_dom"/>
</dbReference>
<evidence type="ECO:0000313" key="10">
    <source>
        <dbReference type="Proteomes" id="UP001156856"/>
    </source>
</evidence>
<evidence type="ECO:0000256" key="4">
    <source>
        <dbReference type="ARBA" id="ARBA00023136"/>
    </source>
</evidence>
<dbReference type="Gene3D" id="3.30.750.24">
    <property type="entry name" value="STAS domain"/>
    <property type="match status" value="1"/>
</dbReference>
<feature type="domain" description="STAS" evidence="6">
    <location>
        <begin position="436"/>
        <end position="546"/>
    </location>
</feature>
<dbReference type="GO" id="GO:0008271">
    <property type="term" value="F:secondary active sulfate transmembrane transporter activity"/>
    <property type="evidence" value="ECO:0007669"/>
    <property type="project" value="InterPro"/>
</dbReference>
<dbReference type="EMBL" id="BJZU01000142">
    <property type="protein sequence ID" value="GEP07242.1"/>
    <property type="molecule type" value="Genomic_DNA"/>
</dbReference>
<dbReference type="Pfam" id="PF01740">
    <property type="entry name" value="STAS"/>
    <property type="match status" value="1"/>
</dbReference>
<dbReference type="Proteomes" id="UP001156856">
    <property type="component" value="Unassembled WGS sequence"/>
</dbReference>
<accession>A0A512JBA5</accession>
<feature type="transmembrane region" description="Helical" evidence="5">
    <location>
        <begin position="380"/>
        <end position="411"/>
    </location>
</feature>
<keyword evidence="10" id="KW-1185">Reference proteome</keyword>
<dbReference type="InterPro" id="IPR011547">
    <property type="entry name" value="SLC26A/SulP_dom"/>
</dbReference>
<proteinExistence type="predicted"/>
<feature type="transmembrane region" description="Helical" evidence="5">
    <location>
        <begin position="244"/>
        <end position="262"/>
    </location>
</feature>
<reference evidence="8" key="4">
    <citation type="submission" date="2023-01" db="EMBL/GenBank/DDBJ databases">
        <title>Draft genome sequence of Methylobacterium oxalidis strain NBRC 107715.</title>
        <authorList>
            <person name="Sun Q."/>
            <person name="Mori K."/>
        </authorList>
    </citation>
    <scope>NUCLEOTIDE SEQUENCE</scope>
    <source>
        <strain evidence="8">NBRC 107715</strain>
    </source>
</reference>
<dbReference type="AlphaFoldDB" id="A0A512JBA5"/>